<dbReference type="RefSeq" id="WP_105867953.1">
    <property type="nucleotide sequence ID" value="NZ_PVLV01000093.1"/>
</dbReference>
<gene>
    <name evidence="2" type="ORF">C6N75_06865</name>
</gene>
<accession>A0A2S9PZY1</accession>
<proteinExistence type="predicted"/>
<keyword evidence="1" id="KW-0812">Transmembrane</keyword>
<dbReference type="Proteomes" id="UP000239322">
    <property type="component" value="Unassembled WGS sequence"/>
</dbReference>
<evidence type="ECO:0000313" key="3">
    <source>
        <dbReference type="Proteomes" id="UP000239322"/>
    </source>
</evidence>
<protein>
    <submittedName>
        <fullName evidence="2">Uncharacterized protein</fullName>
    </submittedName>
</protein>
<dbReference type="AlphaFoldDB" id="A0A2S9PZY1"/>
<dbReference type="EMBL" id="PVLV01000093">
    <property type="protein sequence ID" value="PRH79942.1"/>
    <property type="molecule type" value="Genomic_DNA"/>
</dbReference>
<sequence length="61" mass="6897">MSIRTKVVIGGVAVGLLLWPLIGFWFALLVVVGVPVVAYLALDPSQRRRLRRLDERRQLGR</sequence>
<feature type="transmembrane region" description="Helical" evidence="1">
    <location>
        <begin position="22"/>
        <end position="42"/>
    </location>
</feature>
<keyword evidence="1" id="KW-1133">Transmembrane helix</keyword>
<reference evidence="2 3" key="1">
    <citation type="submission" date="2018-03" db="EMBL/GenBank/DDBJ databases">
        <title>Novel Streptomyces sp. from soil.</title>
        <authorList>
            <person name="Tan G.Y.A."/>
            <person name="Lee Z.Y."/>
        </authorList>
    </citation>
    <scope>NUCLEOTIDE SEQUENCE [LARGE SCALE GENOMIC DNA]</scope>
    <source>
        <strain evidence="2 3">ST5x</strain>
    </source>
</reference>
<keyword evidence="3" id="KW-1185">Reference proteome</keyword>
<name>A0A2S9PZY1_9ACTN</name>
<evidence type="ECO:0000313" key="2">
    <source>
        <dbReference type="EMBL" id="PRH79942.1"/>
    </source>
</evidence>
<organism evidence="2 3">
    <name type="scientific">Streptomyces solincola</name>
    <dbReference type="NCBI Taxonomy" id="2100817"/>
    <lineage>
        <taxon>Bacteria</taxon>
        <taxon>Bacillati</taxon>
        <taxon>Actinomycetota</taxon>
        <taxon>Actinomycetes</taxon>
        <taxon>Kitasatosporales</taxon>
        <taxon>Streptomycetaceae</taxon>
        <taxon>Streptomyces</taxon>
    </lineage>
</organism>
<comment type="caution">
    <text evidence="2">The sequence shown here is derived from an EMBL/GenBank/DDBJ whole genome shotgun (WGS) entry which is preliminary data.</text>
</comment>
<evidence type="ECO:0000256" key="1">
    <source>
        <dbReference type="SAM" id="Phobius"/>
    </source>
</evidence>
<keyword evidence="1" id="KW-0472">Membrane</keyword>